<proteinExistence type="predicted"/>
<comment type="caution">
    <text evidence="6">The sequence shown here is derived from an EMBL/GenBank/DDBJ whole genome shotgun (WGS) entry which is preliminary data.</text>
</comment>
<dbReference type="PANTHER" id="PTHR31319:SF77">
    <property type="entry name" value="ZINC FINGER PROTEIN CONSTANS-LIKE 4"/>
    <property type="match status" value="1"/>
</dbReference>
<keyword evidence="7" id="KW-1185">Reference proteome</keyword>
<dbReference type="SMART" id="SM00336">
    <property type="entry name" value="BBOX"/>
    <property type="match status" value="1"/>
</dbReference>
<dbReference type="GO" id="GO:0008270">
    <property type="term" value="F:zinc ion binding"/>
    <property type="evidence" value="ECO:0007669"/>
    <property type="project" value="UniProtKB-KW"/>
</dbReference>
<dbReference type="CDD" id="cd19821">
    <property type="entry name" value="Bbox1_BBX-like"/>
    <property type="match status" value="1"/>
</dbReference>
<keyword evidence="1" id="KW-0479">Metal-binding</keyword>
<dbReference type="Proteomes" id="UP001632038">
    <property type="component" value="Unassembled WGS sequence"/>
</dbReference>
<dbReference type="AlphaFoldDB" id="A0ABD3BIA6"/>
<sequence length="235" mass="26584">MTSSVTESTATSPRLPAKPAIAGFAGGERRWLHRRQPVLRLTRGDGFRRAYYFFISFFLQRRVLVCNVCERAPATVTCKADAAALCVACDAHIHSANPLDRRHERLTVVPFFDAVKPSASVSSAVEEFSEEEVEAASWILPDPNKFGPRSGSPEYKPTEYLFGEADPNLDLDLVGDEVMTRSRQTWRSGHWRSGYRLSDSDDLWRRDSGCAWRSSRQCSTIRCPAERWLDVFVHI</sequence>
<dbReference type="EMBL" id="JAVIJP010000087">
    <property type="protein sequence ID" value="KAL3616987.1"/>
    <property type="molecule type" value="Genomic_DNA"/>
</dbReference>
<accession>A0ABD3BIA6</accession>
<dbReference type="InterPro" id="IPR049808">
    <property type="entry name" value="CONSTANS-like_Bbox1"/>
</dbReference>
<keyword evidence="2 4" id="KW-0863">Zinc-finger</keyword>
<evidence type="ECO:0000259" key="5">
    <source>
        <dbReference type="PROSITE" id="PS50119"/>
    </source>
</evidence>
<evidence type="ECO:0000256" key="2">
    <source>
        <dbReference type="ARBA" id="ARBA00022771"/>
    </source>
</evidence>
<dbReference type="PANTHER" id="PTHR31319">
    <property type="entry name" value="ZINC FINGER PROTEIN CONSTANS-LIKE 4"/>
    <property type="match status" value="1"/>
</dbReference>
<evidence type="ECO:0000256" key="3">
    <source>
        <dbReference type="ARBA" id="ARBA00022833"/>
    </source>
</evidence>
<reference evidence="7" key="1">
    <citation type="journal article" date="2024" name="IScience">
        <title>Strigolactones Initiate the Formation of Haustorium-like Structures in Castilleja.</title>
        <authorList>
            <person name="Buerger M."/>
            <person name="Peterson D."/>
            <person name="Chory J."/>
        </authorList>
    </citation>
    <scope>NUCLEOTIDE SEQUENCE [LARGE SCALE GENOMIC DNA]</scope>
</reference>
<feature type="domain" description="B box-type" evidence="5">
    <location>
        <begin position="61"/>
        <end position="108"/>
    </location>
</feature>
<evidence type="ECO:0000313" key="6">
    <source>
        <dbReference type="EMBL" id="KAL3616987.1"/>
    </source>
</evidence>
<keyword evidence="3" id="KW-0862">Zinc</keyword>
<evidence type="ECO:0000313" key="7">
    <source>
        <dbReference type="Proteomes" id="UP001632038"/>
    </source>
</evidence>
<organism evidence="6 7">
    <name type="scientific">Castilleja foliolosa</name>
    <dbReference type="NCBI Taxonomy" id="1961234"/>
    <lineage>
        <taxon>Eukaryota</taxon>
        <taxon>Viridiplantae</taxon>
        <taxon>Streptophyta</taxon>
        <taxon>Embryophyta</taxon>
        <taxon>Tracheophyta</taxon>
        <taxon>Spermatophyta</taxon>
        <taxon>Magnoliopsida</taxon>
        <taxon>eudicotyledons</taxon>
        <taxon>Gunneridae</taxon>
        <taxon>Pentapetalae</taxon>
        <taxon>asterids</taxon>
        <taxon>lamiids</taxon>
        <taxon>Lamiales</taxon>
        <taxon>Orobanchaceae</taxon>
        <taxon>Pedicularideae</taxon>
        <taxon>Castillejinae</taxon>
        <taxon>Castilleja</taxon>
    </lineage>
</organism>
<dbReference type="InterPro" id="IPR045281">
    <property type="entry name" value="CONSTANS-like"/>
</dbReference>
<dbReference type="PROSITE" id="PS50119">
    <property type="entry name" value="ZF_BBOX"/>
    <property type="match status" value="1"/>
</dbReference>
<evidence type="ECO:0000256" key="1">
    <source>
        <dbReference type="ARBA" id="ARBA00022723"/>
    </source>
</evidence>
<gene>
    <name evidence="6" type="ORF">CASFOL_039381</name>
</gene>
<dbReference type="Pfam" id="PF00643">
    <property type="entry name" value="zf-B_box"/>
    <property type="match status" value="1"/>
</dbReference>
<dbReference type="InterPro" id="IPR000315">
    <property type="entry name" value="Znf_B-box"/>
</dbReference>
<protein>
    <recommendedName>
        <fullName evidence="5">B box-type domain-containing protein</fullName>
    </recommendedName>
</protein>
<name>A0ABD3BIA6_9LAMI</name>
<evidence type="ECO:0000256" key="4">
    <source>
        <dbReference type="PROSITE-ProRule" id="PRU00024"/>
    </source>
</evidence>